<organism evidence="1">
    <name type="scientific">Fagus sylvatica</name>
    <name type="common">Beechnut</name>
    <dbReference type="NCBI Taxonomy" id="28930"/>
    <lineage>
        <taxon>Eukaryota</taxon>
        <taxon>Viridiplantae</taxon>
        <taxon>Streptophyta</taxon>
        <taxon>Embryophyta</taxon>
        <taxon>Tracheophyta</taxon>
        <taxon>Spermatophyta</taxon>
        <taxon>Magnoliopsida</taxon>
        <taxon>eudicotyledons</taxon>
        <taxon>Gunneridae</taxon>
        <taxon>Pentapetalae</taxon>
        <taxon>rosids</taxon>
        <taxon>fabids</taxon>
        <taxon>Fagales</taxon>
        <taxon>Fagaceae</taxon>
        <taxon>Fagus</taxon>
    </lineage>
</organism>
<proteinExistence type="predicted"/>
<dbReference type="EMBL" id="OIVN01000897">
    <property type="protein sequence ID" value="SPC87141.1"/>
    <property type="molecule type" value="Genomic_DNA"/>
</dbReference>
<evidence type="ECO:0000313" key="1">
    <source>
        <dbReference type="EMBL" id="SPC87141.1"/>
    </source>
</evidence>
<reference evidence="1" key="1">
    <citation type="submission" date="2018-02" db="EMBL/GenBank/DDBJ databases">
        <authorList>
            <person name="Cohen D.B."/>
            <person name="Kent A.D."/>
        </authorList>
    </citation>
    <scope>NUCLEOTIDE SEQUENCE</scope>
</reference>
<accession>A0A2N9FJN5</accession>
<name>A0A2N9FJN5_FAGSY</name>
<dbReference type="AlphaFoldDB" id="A0A2N9FJN5"/>
<protein>
    <submittedName>
        <fullName evidence="1">Uncharacterized protein</fullName>
    </submittedName>
</protein>
<sequence>MRQMDWIKWHLGFSNGFYIGHNWGLSMFWKTSCDLEIKSYSHNHFDAIVKEHLNAFCWLAWGFMANLTLILEEKLGVLWTHSTNNTWEHGCVWEIQPDLELFGKERWCLPCHWSLLVNNLGLFNIHQIFKPMVPIRGNKNKKVITKPKPQFKDNHEIAHEELQTSRDANFDALRKELNALTKALLNQQLHNRVEESDLEDEFENPFARPNHQQALILKDVVEDEEEGESGNKLVEVSLEGMKKLGLKIEEHPHPYKLSWLKNGGDEGHKRDRWCPKPRREIIAYVLLSGLPSFQVLMSGLPSFQANMATHALALYARNVPDCIVRLMESPPVIASRVFMEASAPSSRRV</sequence>
<gene>
    <name evidence="1" type="ORF">FSB_LOCUS15023</name>
</gene>